<accession>A0A9W7FHQ1</accession>
<dbReference type="EMBL" id="BRXZ01000488">
    <property type="protein sequence ID" value="GMI12607.1"/>
    <property type="molecule type" value="Genomic_DNA"/>
</dbReference>
<reference evidence="3" key="1">
    <citation type="submission" date="2022-07" db="EMBL/GenBank/DDBJ databases">
        <title>Genome analysis of Parmales, a sister group of diatoms, reveals the evolutionary specialization of diatoms from phago-mixotrophs to photoautotrophs.</title>
        <authorList>
            <person name="Ban H."/>
            <person name="Sato S."/>
            <person name="Yoshikawa S."/>
            <person name="Kazumasa Y."/>
            <person name="Nakamura Y."/>
            <person name="Ichinomiya M."/>
            <person name="Saitoh K."/>
            <person name="Sato N."/>
            <person name="Blanc-Mathieu R."/>
            <person name="Endo H."/>
            <person name="Kuwata A."/>
            <person name="Ogata H."/>
        </authorList>
    </citation>
    <scope>NUCLEOTIDE SEQUENCE</scope>
</reference>
<dbReference type="PANTHER" id="PTHR10751">
    <property type="entry name" value="GUANYLATE BINDING PROTEIN"/>
    <property type="match status" value="1"/>
</dbReference>
<sequence length="367" mass="40801">MTARAVQIVSIGSSEDDYSFTLDDEALMSVLSKAPPEMKISVVSCVGAFRTGKSALLSWFLRYLRLTSLNDDDWEAVSTPGKEGEEEEGGGENEWWNKGGKLNEGEKFDWRGGQERHTTGIWMCIYNVSGRIGEDALQHLALFSEYGRVALRAEDEEGAGGGEDEDGDDSRKKRSPTQSTARPFQKIEFLVRDWQNFTIEDPSTSSDFAQMESEMDAYLKSVIKSRDAEDLAETRQQISECFEKVSAYLLTHPGIPVTRKNFDGDPAKVDPTFLKLLDRYVKRVFSTELEPKTIHGRTLTSSELGAYIKAYASIFKGGEEFPEPTTLLKATASANNANAKMVAAGKYKAEMDHAFGPRSTVFAKTEE</sequence>
<evidence type="ECO:0000313" key="4">
    <source>
        <dbReference type="Proteomes" id="UP001165082"/>
    </source>
</evidence>
<dbReference type="InterPro" id="IPR027417">
    <property type="entry name" value="P-loop_NTPase"/>
</dbReference>
<comment type="caution">
    <text evidence="3">The sequence shown here is derived from an EMBL/GenBank/DDBJ whole genome shotgun (WGS) entry which is preliminary data.</text>
</comment>
<evidence type="ECO:0000313" key="3">
    <source>
        <dbReference type="EMBL" id="GMI12607.1"/>
    </source>
</evidence>
<gene>
    <name evidence="3" type="ORF">TrRE_jg5701</name>
</gene>
<keyword evidence="4" id="KW-1185">Reference proteome</keyword>
<evidence type="ECO:0000259" key="2">
    <source>
        <dbReference type="Pfam" id="PF02263"/>
    </source>
</evidence>
<organism evidence="3 4">
    <name type="scientific">Triparma retinervis</name>
    <dbReference type="NCBI Taxonomy" id="2557542"/>
    <lineage>
        <taxon>Eukaryota</taxon>
        <taxon>Sar</taxon>
        <taxon>Stramenopiles</taxon>
        <taxon>Ochrophyta</taxon>
        <taxon>Bolidophyceae</taxon>
        <taxon>Parmales</taxon>
        <taxon>Triparmaceae</taxon>
        <taxon>Triparma</taxon>
    </lineage>
</organism>
<dbReference type="Pfam" id="PF02263">
    <property type="entry name" value="GBP"/>
    <property type="match status" value="2"/>
</dbReference>
<feature type="region of interest" description="Disordered" evidence="1">
    <location>
        <begin position="75"/>
        <end position="101"/>
    </location>
</feature>
<proteinExistence type="predicted"/>
<feature type="region of interest" description="Disordered" evidence="1">
    <location>
        <begin position="154"/>
        <end position="180"/>
    </location>
</feature>
<feature type="non-terminal residue" evidence="3">
    <location>
        <position position="367"/>
    </location>
</feature>
<dbReference type="Proteomes" id="UP001165082">
    <property type="component" value="Unassembled WGS sequence"/>
</dbReference>
<dbReference type="AlphaFoldDB" id="A0A9W7FHQ1"/>
<dbReference type="SUPFAM" id="SSF52540">
    <property type="entry name" value="P-loop containing nucleoside triphosphate hydrolases"/>
    <property type="match status" value="1"/>
</dbReference>
<feature type="domain" description="Guanylate-binding protein N-terminal" evidence="2">
    <location>
        <begin position="124"/>
        <end position="289"/>
    </location>
</feature>
<feature type="compositionally biased region" description="Acidic residues" evidence="1">
    <location>
        <begin position="154"/>
        <end position="168"/>
    </location>
</feature>
<name>A0A9W7FHQ1_9STRA</name>
<protein>
    <recommendedName>
        <fullName evidence="2">Guanylate-binding protein N-terminal domain-containing protein</fullName>
    </recommendedName>
</protein>
<dbReference type="InterPro" id="IPR015894">
    <property type="entry name" value="Guanylate-bd_N"/>
</dbReference>
<dbReference type="GO" id="GO:0005525">
    <property type="term" value="F:GTP binding"/>
    <property type="evidence" value="ECO:0007669"/>
    <property type="project" value="InterPro"/>
</dbReference>
<dbReference type="GO" id="GO:0003924">
    <property type="term" value="F:GTPase activity"/>
    <property type="evidence" value="ECO:0007669"/>
    <property type="project" value="InterPro"/>
</dbReference>
<evidence type="ECO:0000256" key="1">
    <source>
        <dbReference type="SAM" id="MobiDB-lite"/>
    </source>
</evidence>
<dbReference type="OrthoDB" id="7788754at2759"/>
<dbReference type="Gene3D" id="3.40.50.300">
    <property type="entry name" value="P-loop containing nucleotide triphosphate hydrolases"/>
    <property type="match status" value="2"/>
</dbReference>
<feature type="domain" description="Guanylate-binding protein N-terminal" evidence="2">
    <location>
        <begin position="19"/>
        <end position="123"/>
    </location>
</feature>